<reference evidence="2 3" key="1">
    <citation type="submission" date="2022-02" db="EMBL/GenBank/DDBJ databases">
        <title>Genome sequence data of Kingella unionensis sp. nov. strain CICC 24913 (CCUG 75125).</title>
        <authorList>
            <person name="Xiao M."/>
        </authorList>
    </citation>
    <scope>NUCLEOTIDE SEQUENCE [LARGE SCALE GENOMIC DNA]</scope>
    <source>
        <strain evidence="2 3">CICC 24913</strain>
    </source>
</reference>
<dbReference type="Gene3D" id="3.20.80.10">
    <property type="entry name" value="Regulatory factor, effector binding domain"/>
    <property type="match status" value="1"/>
</dbReference>
<feature type="domain" description="Integron-associated effector binding protein" evidence="1">
    <location>
        <begin position="6"/>
        <end position="111"/>
    </location>
</feature>
<organism evidence="2 3">
    <name type="scientific">Kingella pumchi</name>
    <dbReference type="NCBI Taxonomy" id="2779506"/>
    <lineage>
        <taxon>Bacteria</taxon>
        <taxon>Pseudomonadati</taxon>
        <taxon>Pseudomonadota</taxon>
        <taxon>Betaproteobacteria</taxon>
        <taxon>Neisseriales</taxon>
        <taxon>Neisseriaceae</taxon>
        <taxon>Kingella</taxon>
    </lineage>
</organism>
<proteinExistence type="predicted"/>
<protein>
    <submittedName>
        <fullName evidence="2">GyrI-like domain-containing protein</fullName>
    </submittedName>
</protein>
<dbReference type="EMBL" id="JAKOOW010000033">
    <property type="protein sequence ID" value="MCG6504664.1"/>
    <property type="molecule type" value="Genomic_DNA"/>
</dbReference>
<keyword evidence="3" id="KW-1185">Reference proteome</keyword>
<dbReference type="InterPro" id="IPR011256">
    <property type="entry name" value="Reg_factor_effector_dom_sf"/>
</dbReference>
<dbReference type="Pfam" id="PF14526">
    <property type="entry name" value="Cass2"/>
    <property type="match status" value="1"/>
</dbReference>
<dbReference type="InterPro" id="IPR029441">
    <property type="entry name" value="Cass2"/>
</dbReference>
<comment type="caution">
    <text evidence="2">The sequence shown here is derived from an EMBL/GenBank/DDBJ whole genome shotgun (WGS) entry which is preliminary data.</text>
</comment>
<gene>
    <name evidence="2" type="ORF">MB824_09165</name>
</gene>
<evidence type="ECO:0000259" key="1">
    <source>
        <dbReference type="Pfam" id="PF14526"/>
    </source>
</evidence>
<accession>A0ABS9NPE3</accession>
<dbReference type="Proteomes" id="UP001298424">
    <property type="component" value="Unassembled WGS sequence"/>
</dbReference>
<sequence length="155" mass="16983">MNDTTVQLPVFRVAGLSRDSASDTLAADIEEMRRLWLEGSLKTELAAFSRSFYAVCHAYSDDRRRFTLTAGCLLPNDAELPAAAAEVWLPPQHYLTYPAADGFQAALAAAQAQETQHQPRRYAADFAAVPAFGAPALYIGVEGEVRISEEEVFDD</sequence>
<evidence type="ECO:0000313" key="3">
    <source>
        <dbReference type="Proteomes" id="UP001298424"/>
    </source>
</evidence>
<evidence type="ECO:0000313" key="2">
    <source>
        <dbReference type="EMBL" id="MCG6504664.1"/>
    </source>
</evidence>
<dbReference type="RefSeq" id="WP_238748182.1">
    <property type="nucleotide sequence ID" value="NZ_JAKOOW010000033.1"/>
</dbReference>
<name>A0ABS9NPE3_9NEIS</name>